<sequence length="268" mass="29647">MPRADDARSRRGSTRLGAAKSAVPAPPHYRLYRRLFGAEDMHSHYRWNALLPLVDLDARHTLEVGAGDGRMTFALVDAGLTGEVTAAEPDPVTSHQARETKALWGYENVEIMQERVGDLRALQGAALYDQVLAIDVLEHIEDDVEAMRQIASVIRPGGRLVVSVPTPRYPEVFGRKFHEQIGHVRDGYTLETLTALLTGAGFSVDHVRYYSGRRVAAAAKAFYGSHVPFVLGVLWAPLLRPWLMRSETTVDPEWAVSLAVTARPSNRA</sequence>
<gene>
    <name evidence="3" type="ORF">GCM10022242_14460</name>
</gene>
<dbReference type="InterPro" id="IPR013217">
    <property type="entry name" value="Methyltransf_12"/>
</dbReference>
<reference evidence="4" key="1">
    <citation type="journal article" date="2019" name="Int. J. Syst. Evol. Microbiol.">
        <title>The Global Catalogue of Microorganisms (GCM) 10K type strain sequencing project: providing services to taxonomists for standard genome sequencing and annotation.</title>
        <authorList>
            <consortium name="The Broad Institute Genomics Platform"/>
            <consortium name="The Broad Institute Genome Sequencing Center for Infectious Disease"/>
            <person name="Wu L."/>
            <person name="Ma J."/>
        </authorList>
    </citation>
    <scope>NUCLEOTIDE SEQUENCE [LARGE SCALE GENOMIC DNA]</scope>
    <source>
        <strain evidence="4">JCM 16953</strain>
    </source>
</reference>
<dbReference type="SUPFAM" id="SSF53335">
    <property type="entry name" value="S-adenosyl-L-methionine-dependent methyltransferases"/>
    <property type="match status" value="1"/>
</dbReference>
<feature type="region of interest" description="Disordered" evidence="1">
    <location>
        <begin position="1"/>
        <end position="21"/>
    </location>
</feature>
<dbReference type="Pfam" id="PF08242">
    <property type="entry name" value="Methyltransf_12"/>
    <property type="match status" value="1"/>
</dbReference>
<comment type="caution">
    <text evidence="3">The sequence shown here is derived from an EMBL/GenBank/DDBJ whole genome shotgun (WGS) entry which is preliminary data.</text>
</comment>
<protein>
    <recommendedName>
        <fullName evidence="2">Methyltransferase type 12 domain-containing protein</fullName>
    </recommendedName>
</protein>
<keyword evidence="4" id="KW-1185">Reference proteome</keyword>
<dbReference type="EMBL" id="BAABAH010000003">
    <property type="protein sequence ID" value="GAA3813140.1"/>
    <property type="molecule type" value="Genomic_DNA"/>
</dbReference>
<accession>A0ABP7I9S9</accession>
<evidence type="ECO:0000256" key="1">
    <source>
        <dbReference type="SAM" id="MobiDB-lite"/>
    </source>
</evidence>
<dbReference type="CDD" id="cd02440">
    <property type="entry name" value="AdoMet_MTases"/>
    <property type="match status" value="1"/>
</dbReference>
<dbReference type="Proteomes" id="UP001501821">
    <property type="component" value="Unassembled WGS sequence"/>
</dbReference>
<evidence type="ECO:0000313" key="4">
    <source>
        <dbReference type="Proteomes" id="UP001501821"/>
    </source>
</evidence>
<feature type="domain" description="Methyltransferase type 12" evidence="2">
    <location>
        <begin position="62"/>
        <end position="160"/>
    </location>
</feature>
<evidence type="ECO:0000259" key="2">
    <source>
        <dbReference type="Pfam" id="PF08242"/>
    </source>
</evidence>
<evidence type="ECO:0000313" key="3">
    <source>
        <dbReference type="EMBL" id="GAA3813140.1"/>
    </source>
</evidence>
<organism evidence="3 4">
    <name type="scientific">Nocardioides panacisoli</name>
    <dbReference type="NCBI Taxonomy" id="627624"/>
    <lineage>
        <taxon>Bacteria</taxon>
        <taxon>Bacillati</taxon>
        <taxon>Actinomycetota</taxon>
        <taxon>Actinomycetes</taxon>
        <taxon>Propionibacteriales</taxon>
        <taxon>Nocardioidaceae</taxon>
        <taxon>Nocardioides</taxon>
    </lineage>
</organism>
<dbReference type="Gene3D" id="3.40.50.150">
    <property type="entry name" value="Vaccinia Virus protein VP39"/>
    <property type="match status" value="1"/>
</dbReference>
<proteinExistence type="predicted"/>
<dbReference type="InterPro" id="IPR029063">
    <property type="entry name" value="SAM-dependent_MTases_sf"/>
</dbReference>
<name>A0ABP7I9S9_9ACTN</name>
<dbReference type="PANTHER" id="PTHR43861">
    <property type="entry name" value="TRANS-ACONITATE 2-METHYLTRANSFERASE-RELATED"/>
    <property type="match status" value="1"/>
</dbReference>